<gene>
    <name evidence="3" type="ORF">H0264_15740</name>
</gene>
<evidence type="ECO:0000259" key="2">
    <source>
        <dbReference type="Pfam" id="PF07929"/>
    </source>
</evidence>
<accession>A0A7D6VFV0</accession>
<dbReference type="Gene3D" id="3.10.290.30">
    <property type="entry name" value="MM3350-like"/>
    <property type="match status" value="1"/>
</dbReference>
<dbReference type="KEGG" id="nhu:H0264_15740"/>
<feature type="domain" description="Plasmid pRiA4b Orf3-like" evidence="2">
    <location>
        <begin position="293"/>
        <end position="415"/>
    </location>
</feature>
<dbReference type="EMBL" id="CP059399">
    <property type="protein sequence ID" value="QLY33482.1"/>
    <property type="molecule type" value="Genomic_DNA"/>
</dbReference>
<dbReference type="Pfam" id="PF07929">
    <property type="entry name" value="PRiA4_ORF3"/>
    <property type="match status" value="1"/>
</dbReference>
<dbReference type="SUPFAM" id="SSF159941">
    <property type="entry name" value="MM3350-like"/>
    <property type="match status" value="1"/>
</dbReference>
<evidence type="ECO:0000313" key="3">
    <source>
        <dbReference type="EMBL" id="QLY33482.1"/>
    </source>
</evidence>
<feature type="region of interest" description="Disordered" evidence="1">
    <location>
        <begin position="404"/>
        <end position="432"/>
    </location>
</feature>
<reference evidence="3 4" key="1">
    <citation type="submission" date="2020-07" db="EMBL/GenBank/DDBJ databases">
        <authorList>
            <person name="Zhuang K."/>
            <person name="Ran Y."/>
        </authorList>
    </citation>
    <scope>NUCLEOTIDE SEQUENCE [LARGE SCALE GENOMIC DNA]</scope>
    <source>
        <strain evidence="3 4">WCH-YHL-001</strain>
    </source>
</reference>
<sequence>MTPVSRGRKAGKRGKPSRSEYAELADLRRKFGSAVTGFDPFEDPLDAELLAAYLLETLADDPGDVESQFVRAVLDIAIPGIAAAASSKAVAILRAIAALTVGEVSMTAAGEADRLIAQGVAVPPWVAELSEPVTVSDCTRVSEPEDDVVLLLAAIHRAGRSHVLVAAVDHLDDGGVVNLSLSAHTRVSEFLDDLRETMPDQVSEPLSPASFRTQLESALEIRSDRYWHARQILRSSVDAQEDIDNEDDYRALAKLVRARLAGLPAAPVPHDVDGSLMDLPPRRGESDGRAPIAHLKVRLPEVYPTIWRRLEVPFDITLEHLHRVLQAAFGWETVHPYLFLTRSGAFTNIECDCGGHRSESLTLEQIAEGQNARLAYRYDPDEQRELHILLTRLSAPEQDVRYPRCTGGRRSVAPEPGPAGFDMNRINQTLEA</sequence>
<evidence type="ECO:0000313" key="4">
    <source>
        <dbReference type="Proteomes" id="UP000515512"/>
    </source>
</evidence>
<dbReference type="AlphaFoldDB" id="A0A7D6VFV0"/>
<dbReference type="Proteomes" id="UP000515512">
    <property type="component" value="Chromosome"/>
</dbReference>
<organism evidence="3 4">
    <name type="scientific">Nocardia huaxiensis</name>
    <dbReference type="NCBI Taxonomy" id="2755382"/>
    <lineage>
        <taxon>Bacteria</taxon>
        <taxon>Bacillati</taxon>
        <taxon>Actinomycetota</taxon>
        <taxon>Actinomycetes</taxon>
        <taxon>Mycobacteriales</taxon>
        <taxon>Nocardiaceae</taxon>
        <taxon>Nocardia</taxon>
    </lineage>
</organism>
<dbReference type="RefSeq" id="WP_181584646.1">
    <property type="nucleotide sequence ID" value="NZ_CP059399.1"/>
</dbReference>
<name>A0A7D6VFV0_9NOCA</name>
<dbReference type="InterPro" id="IPR012912">
    <property type="entry name" value="Plasmid_pRiA4b_Orf3-like"/>
</dbReference>
<evidence type="ECO:0000256" key="1">
    <source>
        <dbReference type="SAM" id="MobiDB-lite"/>
    </source>
</evidence>
<dbReference type="PANTHER" id="PTHR41878:SF1">
    <property type="entry name" value="TNPR PROTEIN"/>
    <property type="match status" value="1"/>
</dbReference>
<protein>
    <submittedName>
        <fullName evidence="3">Plasmid pRiA4b ORF-3 family protein</fullName>
    </submittedName>
</protein>
<dbReference type="PANTHER" id="PTHR41878">
    <property type="entry name" value="LEXA REPRESSOR-RELATED"/>
    <property type="match status" value="1"/>
</dbReference>
<dbReference type="InterPro" id="IPR024047">
    <property type="entry name" value="MM3350-like_sf"/>
</dbReference>
<keyword evidence="4" id="KW-1185">Reference proteome</keyword>
<proteinExistence type="predicted"/>